<keyword evidence="4" id="KW-1185">Reference proteome</keyword>
<dbReference type="InterPro" id="IPR041700">
    <property type="entry name" value="OMP_b-brl_3"/>
</dbReference>
<protein>
    <submittedName>
        <fullName evidence="3">TonB-dependent receptor</fullName>
    </submittedName>
</protein>
<dbReference type="EMBL" id="CP056775">
    <property type="protein sequence ID" value="QRR01387.1"/>
    <property type="molecule type" value="Genomic_DNA"/>
</dbReference>
<gene>
    <name evidence="3" type="ORF">HWI92_10975</name>
</gene>
<feature type="signal peptide" evidence="1">
    <location>
        <begin position="1"/>
        <end position="19"/>
    </location>
</feature>
<evidence type="ECO:0000259" key="2">
    <source>
        <dbReference type="Pfam" id="PF14905"/>
    </source>
</evidence>
<dbReference type="InterPro" id="IPR013784">
    <property type="entry name" value="Carb-bd-like_fold"/>
</dbReference>
<keyword evidence="3" id="KW-0675">Receptor</keyword>
<sequence>MARLKSTLILLFATLTLHAQMITGRILDDSSQAASFAVVKLISAADSSLVKATIASESGWYAFTELKPGTYYLQASTVGMKSTSGPLITISHGQNWESEPLMLLPLQQTFEAVIVKARKPAVEQFVDKAVLNISSDQTAQSKTAYELLQQAPGVMIDPNDQIRMGGKQGVNVFIDGKPTHLSPADLANFLRGTPAANIDNIELISNPSSRFDAQGGAGIINIRLRRNKNAGLNGNISGSYGQSAHHRANLALDLTYRSKSLNVYGNVSASDNDQITKVLLDRNANSLQFLQRGYDTDATRALVYKTGIDYTLNPKQTISLNVSGNTAYNRFGTHTNTRLVNKEGNQDSSIVNHVFNPNHHNRIYVVMNYRYADTLGLELNVGADLTRFSNVSPSLIASEYFNADRMPLFTRQVRFDANTGIRIGTIQADLVKEWKSRHLKLETGFKHTDVATDNALLAFNGAEMQPDVNRTNRFTYREIVSAAYASLNHMAGKWAMQAGLRAERTISRGRSMDLLGSMISRPDTAYLNLFPTGFVQYQASENVQLGMTYGRRIGRPNYQDLNPFIYQVDPYTSQRGNPFLQPAYTDNAALSYTYKWATNVKLSYGHTEGFSTDVFRQQELTAYRTVANAGTVNALSLSASSPFQVAKWWNIYVYAGATWNRFRGRFSEAETFNQKAFALEGYMQHSFTISKSWSAQVSGFGNAPTTQTVYRIGKLAALNLSLEKKVLKNKGKLSFHIDDLFNTMRWRQSADFGYQQFSINRKWESRRATLRFAYRFGRSDSEAARGRRADAEGSRIKTKDNL</sequence>
<proteinExistence type="predicted"/>
<dbReference type="SUPFAM" id="SSF56935">
    <property type="entry name" value="Porins"/>
    <property type="match status" value="1"/>
</dbReference>
<dbReference type="Gene3D" id="2.60.40.1120">
    <property type="entry name" value="Carboxypeptidase-like, regulatory domain"/>
    <property type="match status" value="1"/>
</dbReference>
<reference evidence="3 4" key="1">
    <citation type="submission" date="2020-06" db="EMBL/GenBank/DDBJ databases">
        <title>Dyadobacter sandarakinus sp. nov., isolated from the soil of the Arctic Yellow River Station.</title>
        <authorList>
            <person name="Zhang Y."/>
            <person name="Peng F."/>
        </authorList>
    </citation>
    <scope>NUCLEOTIDE SEQUENCE [LARGE SCALE GENOMIC DNA]</scope>
    <source>
        <strain evidence="3 4">Q3-56</strain>
    </source>
</reference>
<evidence type="ECO:0000313" key="3">
    <source>
        <dbReference type="EMBL" id="QRR01387.1"/>
    </source>
</evidence>
<dbReference type="PANTHER" id="PTHR40980:SF4">
    <property type="entry name" value="TONB-DEPENDENT RECEPTOR-LIKE BETA-BARREL DOMAIN-CONTAINING PROTEIN"/>
    <property type="match status" value="1"/>
</dbReference>
<dbReference type="PANTHER" id="PTHR40980">
    <property type="entry name" value="PLUG DOMAIN-CONTAINING PROTEIN"/>
    <property type="match status" value="1"/>
</dbReference>
<feature type="chain" id="PRO_5047231208" evidence="1">
    <location>
        <begin position="20"/>
        <end position="802"/>
    </location>
</feature>
<dbReference type="SUPFAM" id="SSF49452">
    <property type="entry name" value="Starch-binding domain-like"/>
    <property type="match status" value="1"/>
</dbReference>
<name>A0ABX7I755_9BACT</name>
<dbReference type="Proteomes" id="UP000612680">
    <property type="component" value="Chromosome"/>
</dbReference>
<organism evidence="3 4">
    <name type="scientific">Dyadobacter sandarakinus</name>
    <dbReference type="NCBI Taxonomy" id="2747268"/>
    <lineage>
        <taxon>Bacteria</taxon>
        <taxon>Pseudomonadati</taxon>
        <taxon>Bacteroidota</taxon>
        <taxon>Cytophagia</taxon>
        <taxon>Cytophagales</taxon>
        <taxon>Spirosomataceae</taxon>
        <taxon>Dyadobacter</taxon>
    </lineage>
</organism>
<keyword evidence="1" id="KW-0732">Signal</keyword>
<dbReference type="Pfam" id="PF13620">
    <property type="entry name" value="CarboxypepD_reg"/>
    <property type="match status" value="1"/>
</dbReference>
<evidence type="ECO:0000313" key="4">
    <source>
        <dbReference type="Proteomes" id="UP000612680"/>
    </source>
</evidence>
<dbReference type="Gene3D" id="2.170.130.10">
    <property type="entry name" value="TonB-dependent receptor, plug domain"/>
    <property type="match status" value="1"/>
</dbReference>
<dbReference type="Pfam" id="PF14905">
    <property type="entry name" value="OMP_b-brl_3"/>
    <property type="match status" value="1"/>
</dbReference>
<feature type="domain" description="Outer membrane protein beta-barrel" evidence="2">
    <location>
        <begin position="373"/>
        <end position="774"/>
    </location>
</feature>
<dbReference type="InterPro" id="IPR037066">
    <property type="entry name" value="Plug_dom_sf"/>
</dbReference>
<evidence type="ECO:0000256" key="1">
    <source>
        <dbReference type="SAM" id="SignalP"/>
    </source>
</evidence>
<dbReference type="RefSeq" id="WP_204663654.1">
    <property type="nucleotide sequence ID" value="NZ_CP056775.1"/>
</dbReference>
<accession>A0ABX7I755</accession>